<evidence type="ECO:0000313" key="9">
    <source>
        <dbReference type="EMBL" id="MBB6691487.1"/>
    </source>
</evidence>
<dbReference type="CDD" id="cd00038">
    <property type="entry name" value="CAP_ED"/>
    <property type="match status" value="1"/>
</dbReference>
<keyword evidence="2 7" id="KW-0812">Transmembrane</keyword>
<dbReference type="PROSITE" id="PS50042">
    <property type="entry name" value="CNMP_BINDING_3"/>
    <property type="match status" value="1"/>
</dbReference>
<dbReference type="InterPro" id="IPR001898">
    <property type="entry name" value="SLC13A/DASS"/>
</dbReference>
<evidence type="ECO:0000259" key="8">
    <source>
        <dbReference type="PROSITE" id="PS50042"/>
    </source>
</evidence>
<dbReference type="EMBL" id="JACJVR010000031">
    <property type="protein sequence ID" value="MBB6691487.1"/>
    <property type="molecule type" value="Genomic_DNA"/>
</dbReference>
<dbReference type="PANTHER" id="PTHR10283">
    <property type="entry name" value="SOLUTE CARRIER FAMILY 13 MEMBER"/>
    <property type="match status" value="1"/>
</dbReference>
<protein>
    <submittedName>
        <fullName evidence="9">Anion permease</fullName>
    </submittedName>
</protein>
<dbReference type="GO" id="GO:0005886">
    <property type="term" value="C:plasma membrane"/>
    <property type="evidence" value="ECO:0007669"/>
    <property type="project" value="TreeGrafter"/>
</dbReference>
<dbReference type="SUPFAM" id="SSF51206">
    <property type="entry name" value="cAMP-binding domain-like"/>
    <property type="match status" value="1"/>
</dbReference>
<feature type="region of interest" description="Disordered" evidence="6">
    <location>
        <begin position="280"/>
        <end position="321"/>
    </location>
</feature>
<dbReference type="InterPro" id="IPR014710">
    <property type="entry name" value="RmlC-like_jellyroll"/>
</dbReference>
<sequence>MSLLGIEMFRGLSNMELAQVLGKLEKRVRPSGAELFRQGDPGGSLFIIERGKVQLYSEMADGSRQPLALLGEGDTLGEMALLTGEPRSATAVTAAESILYEMDNEAFGQLIADKTSISAYFIRLLSQRLVQTNDRLQSSKEAQTKRVLEEADKLPPELERMITACAMLPYADQGLAKALLGVDRPLAELVAAHSSLLEFIRPDEEENGAARAQGRFRLHPRVKPIVSERYLGRHTEQETAGWLRQAAEYWLARGDWASAAAIYAERGDWEAALNIAERQGTEATATGETAATAETESETVPDTMPETLPEEAKPESANVSKTAETATASGYELLDRCPAELLLPRFSVLARYAKFCAERGREAGLAAIEAALDRRASFAYAPEQTALLYETAAELYEAIGQRQKAIDCLRKAEAIARSPQEAAESEERAYRLAKQKLEQEKSKELASRAASLLKGKRWSGLAAAVVVLASLLFFHFAEPFGGLSRHGMDFIGIGIAAVALWMVNVIPDYLVALLMAMAWVLGGLVAPEVALSGFASTTWLYMLFILAIGAAITKSGILYRLSLHALKRFPAHYRGQLRGIVAGGIALNPLIPSSSAKVSLGVPIARTLSESMGFRDRSHGSAGLGLAAMVFYGFAAPFVLTGSYTNVMAFGLVSGAKPPNWFEWFYYALPAFVIFAVIMLVLMRFMFTKTSAGRPISRQVLDDQLRILGKWTKDERWTVGTVIVCIALLILQPLHGIDNAWVMLLGFAALLLTGALDTQTLKNGVDWTFLLFIGIAFSFAEAAKELGIVQAMSEFLGKHMAGFIGSPALFLAVVMLLSFAVTLVVRDDPAVILLVIAMLPLSEQAGIDPWVLVFAILLATDPFFFAYQSPTYLTAYYSAEGKAFSHRQGQRVAFAYALAVIVAVVASVPYWQWLGLIHK</sequence>
<feature type="transmembrane region" description="Helical" evidence="7">
    <location>
        <begin position="717"/>
        <end position="734"/>
    </location>
</feature>
<keyword evidence="4 7" id="KW-0472">Membrane</keyword>
<dbReference type="PROSITE" id="PS00889">
    <property type="entry name" value="CNMP_BINDING_2"/>
    <property type="match status" value="1"/>
</dbReference>
<evidence type="ECO:0000256" key="7">
    <source>
        <dbReference type="SAM" id="Phobius"/>
    </source>
</evidence>
<comment type="subcellular location">
    <subcellularLocation>
        <location evidence="1">Membrane</location>
        <topology evidence="1">Multi-pass membrane protein</topology>
    </subcellularLocation>
</comment>
<dbReference type="AlphaFoldDB" id="A0A841TSR7"/>
<feature type="transmembrane region" description="Helical" evidence="7">
    <location>
        <begin position="764"/>
        <end position="780"/>
    </location>
</feature>
<feature type="transmembrane region" description="Helical" evidence="7">
    <location>
        <begin position="853"/>
        <end position="873"/>
    </location>
</feature>
<evidence type="ECO:0000256" key="1">
    <source>
        <dbReference type="ARBA" id="ARBA00004141"/>
    </source>
</evidence>
<feature type="transmembrane region" description="Helical" evidence="7">
    <location>
        <begin position="800"/>
        <end position="823"/>
    </location>
</feature>
<feature type="transmembrane region" description="Helical" evidence="7">
    <location>
        <begin position="664"/>
        <end position="687"/>
    </location>
</feature>
<evidence type="ECO:0000256" key="3">
    <source>
        <dbReference type="ARBA" id="ARBA00022989"/>
    </source>
</evidence>
<dbReference type="GO" id="GO:0022857">
    <property type="term" value="F:transmembrane transporter activity"/>
    <property type="evidence" value="ECO:0007669"/>
    <property type="project" value="InterPro"/>
</dbReference>
<dbReference type="RefSeq" id="WP_185135485.1">
    <property type="nucleotide sequence ID" value="NZ_JACJVR010000031.1"/>
</dbReference>
<evidence type="ECO:0000313" key="10">
    <source>
        <dbReference type="Proteomes" id="UP000553776"/>
    </source>
</evidence>
<organism evidence="9 10">
    <name type="scientific">Cohnella xylanilytica</name>
    <dbReference type="NCBI Taxonomy" id="557555"/>
    <lineage>
        <taxon>Bacteria</taxon>
        <taxon>Bacillati</taxon>
        <taxon>Bacillota</taxon>
        <taxon>Bacilli</taxon>
        <taxon>Bacillales</taxon>
        <taxon>Paenibacillaceae</taxon>
        <taxon>Cohnella</taxon>
    </lineage>
</organism>
<dbReference type="Pfam" id="PF00939">
    <property type="entry name" value="Na_sulph_symp"/>
    <property type="match status" value="1"/>
</dbReference>
<feature type="transmembrane region" description="Helical" evidence="7">
    <location>
        <begin position="539"/>
        <end position="559"/>
    </location>
</feature>
<evidence type="ECO:0000256" key="2">
    <source>
        <dbReference type="ARBA" id="ARBA00022692"/>
    </source>
</evidence>
<feature type="transmembrane region" description="Helical" evidence="7">
    <location>
        <begin position="483"/>
        <end position="502"/>
    </location>
</feature>
<dbReference type="InterPro" id="IPR018488">
    <property type="entry name" value="cNMP-bd_CS"/>
</dbReference>
<gene>
    <name evidence="9" type="ORF">H7B90_08765</name>
</gene>
<dbReference type="InterPro" id="IPR023486">
    <property type="entry name" value="TFIIB_CS"/>
</dbReference>
<keyword evidence="10" id="KW-1185">Reference proteome</keyword>
<name>A0A841TSR7_9BACL</name>
<dbReference type="PANTHER" id="PTHR10283:SF125">
    <property type="entry name" value="MG(2+)_CITRATE COMPLEX SECONDARY TRANSPORTER"/>
    <property type="match status" value="1"/>
</dbReference>
<dbReference type="InterPro" id="IPR000595">
    <property type="entry name" value="cNMP-bd_dom"/>
</dbReference>
<keyword evidence="5" id="KW-0010">Activator</keyword>
<reference evidence="9 10" key="1">
    <citation type="submission" date="2020-08" db="EMBL/GenBank/DDBJ databases">
        <title>Cohnella phylogeny.</title>
        <authorList>
            <person name="Dunlap C."/>
        </authorList>
    </citation>
    <scope>NUCLEOTIDE SEQUENCE [LARGE SCALE GENOMIC DNA]</scope>
    <source>
        <strain evidence="9 10">DSM 25239</strain>
    </source>
</reference>
<feature type="domain" description="Cyclic nucleotide-binding" evidence="8">
    <location>
        <begin position="8"/>
        <end position="111"/>
    </location>
</feature>
<proteinExistence type="predicted"/>
<comment type="caution">
    <text evidence="9">The sequence shown here is derived from an EMBL/GenBank/DDBJ whole genome shotgun (WGS) entry which is preliminary data.</text>
</comment>
<evidence type="ECO:0000256" key="4">
    <source>
        <dbReference type="ARBA" id="ARBA00023136"/>
    </source>
</evidence>
<dbReference type="Proteomes" id="UP000553776">
    <property type="component" value="Unassembled WGS sequence"/>
</dbReference>
<dbReference type="InterPro" id="IPR018490">
    <property type="entry name" value="cNMP-bd_dom_sf"/>
</dbReference>
<feature type="transmembrane region" description="Helical" evidence="7">
    <location>
        <begin position="458"/>
        <end position="477"/>
    </location>
</feature>
<feature type="transmembrane region" description="Helical" evidence="7">
    <location>
        <begin position="622"/>
        <end position="644"/>
    </location>
</feature>
<accession>A0A841TSR7</accession>
<dbReference type="SMART" id="SM00100">
    <property type="entry name" value="cNMP"/>
    <property type="match status" value="1"/>
</dbReference>
<dbReference type="Pfam" id="PF00027">
    <property type="entry name" value="cNMP_binding"/>
    <property type="match status" value="1"/>
</dbReference>
<feature type="transmembrane region" description="Helical" evidence="7">
    <location>
        <begin position="893"/>
        <end position="913"/>
    </location>
</feature>
<keyword evidence="3 7" id="KW-1133">Transmembrane helix</keyword>
<dbReference type="PROSITE" id="PS00782">
    <property type="entry name" value="TFIIB"/>
    <property type="match status" value="1"/>
</dbReference>
<feature type="compositionally biased region" description="Low complexity" evidence="6">
    <location>
        <begin position="281"/>
        <end position="294"/>
    </location>
</feature>
<evidence type="ECO:0000256" key="5">
    <source>
        <dbReference type="ARBA" id="ARBA00023159"/>
    </source>
</evidence>
<evidence type="ECO:0000256" key="6">
    <source>
        <dbReference type="SAM" id="MobiDB-lite"/>
    </source>
</evidence>
<dbReference type="Gene3D" id="2.60.120.10">
    <property type="entry name" value="Jelly Rolls"/>
    <property type="match status" value="1"/>
</dbReference>